<dbReference type="GO" id="GO:0008610">
    <property type="term" value="P:lipid biosynthetic process"/>
    <property type="evidence" value="ECO:0007669"/>
    <property type="project" value="InterPro"/>
</dbReference>
<dbReference type="PANTHER" id="PTHR43667">
    <property type="entry name" value="CYCLOPROPANE-FATTY-ACYL-PHOSPHOLIPID SYNTHASE"/>
    <property type="match status" value="1"/>
</dbReference>
<dbReference type="RefSeq" id="WP_121939736.1">
    <property type="nucleotide sequence ID" value="NZ_REFR01000014.1"/>
</dbReference>
<accession>A0A3M0C2X4</accession>
<evidence type="ECO:0000256" key="6">
    <source>
        <dbReference type="PIRSR" id="PIRSR003085-1"/>
    </source>
</evidence>
<dbReference type="FunCoup" id="A0A3M0C2X4">
    <property type="interactions" value="320"/>
</dbReference>
<dbReference type="InterPro" id="IPR029063">
    <property type="entry name" value="SAM-dependent_MTases_sf"/>
</dbReference>
<gene>
    <name evidence="7" type="ORF">BXY39_3081</name>
</gene>
<dbReference type="GO" id="GO:0008168">
    <property type="term" value="F:methyltransferase activity"/>
    <property type="evidence" value="ECO:0007669"/>
    <property type="project" value="UniProtKB-KW"/>
</dbReference>
<keyword evidence="8" id="KW-1185">Reference proteome</keyword>
<dbReference type="OrthoDB" id="9782855at2"/>
<evidence type="ECO:0000256" key="1">
    <source>
        <dbReference type="ARBA" id="ARBA00010815"/>
    </source>
</evidence>
<dbReference type="PIRSF" id="PIRSF003085">
    <property type="entry name" value="CMAS"/>
    <property type="match status" value="1"/>
</dbReference>
<keyword evidence="5" id="KW-0443">Lipid metabolism</keyword>
<dbReference type="GO" id="GO:0032259">
    <property type="term" value="P:methylation"/>
    <property type="evidence" value="ECO:0007669"/>
    <property type="project" value="UniProtKB-KW"/>
</dbReference>
<keyword evidence="2" id="KW-0489">Methyltransferase</keyword>
<evidence type="ECO:0000256" key="3">
    <source>
        <dbReference type="ARBA" id="ARBA00022679"/>
    </source>
</evidence>
<dbReference type="Pfam" id="PF02353">
    <property type="entry name" value="CMAS"/>
    <property type="match status" value="1"/>
</dbReference>
<protein>
    <submittedName>
        <fullName evidence="7">Cyclopropane-fatty-acyl-phospholipid synthase</fullName>
    </submittedName>
</protein>
<dbReference type="InParanoid" id="A0A3M0C2X4"/>
<dbReference type="Proteomes" id="UP000271227">
    <property type="component" value="Unassembled WGS sequence"/>
</dbReference>
<name>A0A3M0C2X4_9PROT</name>
<sequence length="414" mass="47028">MSDRTFRTGPDIAAPFPPMAQRFAAMLGRVLQRADTGAIRIDLPDGRTLKKQASGQGPSAHLAIRDWRALKKLFFGGHNGFAEAYMDGLIDMVSPTDLFHWFLANERALAGGTMGPRVGRFMQRLYHIMRPNSRRGAQRNIAYHYDLGNSFYESWLDDSMTYSSALFERMDAPLEAAQHSKYRTHADWLDLTPGMDVLEIGCGWGGFAEVAVREYGARHTGITISRAQHDFAKTRLTALGAPEAIRFQDYRDTGGLYDRIASIEMFEAIGERQWPVFFDTIRKRLKPGGMATVQVITIEEDRFKRYRGGADFIQRYIFPGGMLPSPERFQAAAEAAGLVIDKTLTFGRSYAETLRRWRDRFDAAWPRLVDLGFDERFRRMWLYYLTYCEAGFDAGSIDVAIYRLRPEPNGHPAA</sequence>
<organism evidence="7 8">
    <name type="scientific">Eilatimonas milleporae</name>
    <dbReference type="NCBI Taxonomy" id="911205"/>
    <lineage>
        <taxon>Bacteria</taxon>
        <taxon>Pseudomonadati</taxon>
        <taxon>Pseudomonadota</taxon>
        <taxon>Alphaproteobacteria</taxon>
        <taxon>Kordiimonadales</taxon>
        <taxon>Kordiimonadaceae</taxon>
        <taxon>Eilatimonas</taxon>
    </lineage>
</organism>
<proteinExistence type="inferred from homology"/>
<evidence type="ECO:0000313" key="7">
    <source>
        <dbReference type="EMBL" id="RMB02730.1"/>
    </source>
</evidence>
<evidence type="ECO:0000256" key="5">
    <source>
        <dbReference type="ARBA" id="ARBA00023098"/>
    </source>
</evidence>
<dbReference type="CDD" id="cd02440">
    <property type="entry name" value="AdoMet_MTases"/>
    <property type="match status" value="1"/>
</dbReference>
<evidence type="ECO:0000313" key="8">
    <source>
        <dbReference type="Proteomes" id="UP000271227"/>
    </source>
</evidence>
<dbReference type="EMBL" id="REFR01000014">
    <property type="protein sequence ID" value="RMB02730.1"/>
    <property type="molecule type" value="Genomic_DNA"/>
</dbReference>
<dbReference type="InterPro" id="IPR050723">
    <property type="entry name" value="CFA/CMAS"/>
</dbReference>
<feature type="active site" evidence="6">
    <location>
        <position position="388"/>
    </location>
</feature>
<dbReference type="PANTHER" id="PTHR43667:SF2">
    <property type="entry name" value="FATTY ACID C-METHYL TRANSFERASE"/>
    <property type="match status" value="1"/>
</dbReference>
<comment type="caution">
    <text evidence="7">The sequence shown here is derived from an EMBL/GenBank/DDBJ whole genome shotgun (WGS) entry which is preliminary data.</text>
</comment>
<dbReference type="InterPro" id="IPR003333">
    <property type="entry name" value="CMAS"/>
</dbReference>
<dbReference type="AlphaFoldDB" id="A0A3M0C2X4"/>
<evidence type="ECO:0000256" key="4">
    <source>
        <dbReference type="ARBA" id="ARBA00022691"/>
    </source>
</evidence>
<dbReference type="SUPFAM" id="SSF53335">
    <property type="entry name" value="S-adenosyl-L-methionine-dependent methyltransferases"/>
    <property type="match status" value="1"/>
</dbReference>
<reference evidence="7 8" key="1">
    <citation type="submission" date="2018-10" db="EMBL/GenBank/DDBJ databases">
        <title>Genomic Encyclopedia of Archaeal and Bacterial Type Strains, Phase II (KMG-II): from individual species to whole genera.</title>
        <authorList>
            <person name="Goeker M."/>
        </authorList>
    </citation>
    <scope>NUCLEOTIDE SEQUENCE [LARGE SCALE GENOMIC DNA]</scope>
    <source>
        <strain evidence="7 8">DSM 25217</strain>
    </source>
</reference>
<keyword evidence="3" id="KW-0808">Transferase</keyword>
<comment type="similarity">
    <text evidence="1">Belongs to the CFA/CMAS family.</text>
</comment>
<dbReference type="Gene3D" id="3.40.50.150">
    <property type="entry name" value="Vaccinia Virus protein VP39"/>
    <property type="match status" value="1"/>
</dbReference>
<evidence type="ECO:0000256" key="2">
    <source>
        <dbReference type="ARBA" id="ARBA00022603"/>
    </source>
</evidence>
<keyword evidence="4" id="KW-0949">S-adenosyl-L-methionine</keyword>